<name>G9WEW9_9LACO</name>
<dbReference type="OrthoDB" id="2222711at2"/>
<gene>
    <name evidence="1" type="ORF">OKIT_0408</name>
</gene>
<dbReference type="HOGENOM" id="CLU_2480298_0_0_9"/>
<dbReference type="eggNOG" id="ENOG5032IWS">
    <property type="taxonomic scope" value="Bacteria"/>
</dbReference>
<dbReference type="RefSeq" id="WP_007744863.1">
    <property type="nucleotide sequence ID" value="NZ_CM001398.1"/>
</dbReference>
<proteinExistence type="predicted"/>
<dbReference type="Proteomes" id="UP000004959">
    <property type="component" value="Chromosome"/>
</dbReference>
<protein>
    <submittedName>
        <fullName evidence="1">Uncharacterized protein</fullName>
    </submittedName>
</protein>
<reference evidence="1 2" key="1">
    <citation type="journal article" date="2012" name="PLoS ONE">
        <title>Functional divergence in the genus oenococcus as predicted by genome sequencing of the newly-described species, Oenococcus kitaharae.</title>
        <authorList>
            <person name="Borneman A.R."/>
            <person name="McCarthy J.M."/>
            <person name="Chambers P.J."/>
            <person name="Bartowsky E.J."/>
        </authorList>
    </citation>
    <scope>NUCLEOTIDE SEQUENCE [LARGE SCALE GENOMIC DNA]</scope>
    <source>
        <strain evidence="2">DSM17330</strain>
    </source>
</reference>
<dbReference type="EMBL" id="AFVZ01000001">
    <property type="protein sequence ID" value="EHN58529.1"/>
    <property type="molecule type" value="Genomic_DNA"/>
</dbReference>
<dbReference type="STRING" id="336988.NT96_05200"/>
<dbReference type="PATRIC" id="fig|1045004.4.peg.407"/>
<organism evidence="1 2">
    <name type="scientific">Oenococcus kitaharae DSM 17330</name>
    <dbReference type="NCBI Taxonomy" id="1045004"/>
    <lineage>
        <taxon>Bacteria</taxon>
        <taxon>Bacillati</taxon>
        <taxon>Bacillota</taxon>
        <taxon>Bacilli</taxon>
        <taxon>Lactobacillales</taxon>
        <taxon>Lactobacillaceae</taxon>
        <taxon>Oenococcus</taxon>
    </lineage>
</organism>
<keyword evidence="2" id="KW-1185">Reference proteome</keyword>
<dbReference type="AlphaFoldDB" id="G9WEW9"/>
<accession>G9WEW9</accession>
<comment type="caution">
    <text evidence="1">The sequence shown here is derived from an EMBL/GenBank/DDBJ whole genome shotgun (WGS) entry which is preliminary data.</text>
</comment>
<sequence length="87" mass="10724">MKVLNEERETVIIYDYQEKSWHIDTTVQKHIKKYRPFLKVIEQEEDNYLRGYFDTDQFNMSFSARKKQILNSEQRFALHARMRHSQP</sequence>
<evidence type="ECO:0000313" key="1">
    <source>
        <dbReference type="EMBL" id="EHN58529.1"/>
    </source>
</evidence>
<evidence type="ECO:0000313" key="2">
    <source>
        <dbReference type="Proteomes" id="UP000004959"/>
    </source>
</evidence>